<feature type="region of interest" description="Disordered" evidence="4">
    <location>
        <begin position="801"/>
        <end position="835"/>
    </location>
</feature>
<comment type="caution">
    <text evidence="5">The sequence shown here is derived from an EMBL/GenBank/DDBJ whole genome shotgun (WGS) entry which is preliminary data.</text>
</comment>
<dbReference type="PANTHER" id="PTHR46613">
    <property type="entry name" value="RADIAL SPOKE HEAD 10 HOMOLOG B-RELATED"/>
    <property type="match status" value="1"/>
</dbReference>
<reference evidence="6" key="1">
    <citation type="journal article" date="2015" name="PLoS Genet.">
        <title>Genome Sequence and Transcriptome Analyses of Chrysochromulina tobin: Metabolic Tools for Enhanced Algal Fitness in the Prominent Order Prymnesiales (Haptophyceae).</title>
        <authorList>
            <person name="Hovde B.T."/>
            <person name="Deodato C.R."/>
            <person name="Hunsperger H.M."/>
            <person name="Ryken S.A."/>
            <person name="Yost W."/>
            <person name="Jha R.K."/>
            <person name="Patterson J."/>
            <person name="Monnat R.J. Jr."/>
            <person name="Barlow S.B."/>
            <person name="Starkenburg S.R."/>
            <person name="Cattolico R.A."/>
        </authorList>
    </citation>
    <scope>NUCLEOTIDE SEQUENCE</scope>
    <source>
        <strain evidence="6">CCMP291</strain>
    </source>
</reference>
<comment type="subcellular location">
    <subcellularLocation>
        <location evidence="1">Cell projection</location>
    </subcellularLocation>
</comment>
<feature type="region of interest" description="Disordered" evidence="4">
    <location>
        <begin position="361"/>
        <end position="384"/>
    </location>
</feature>
<evidence type="ECO:0000313" key="5">
    <source>
        <dbReference type="EMBL" id="KOO26334.1"/>
    </source>
</evidence>
<keyword evidence="6" id="KW-1185">Reference proteome</keyword>
<dbReference type="PROSITE" id="PS00018">
    <property type="entry name" value="EF_HAND_1"/>
    <property type="match status" value="1"/>
</dbReference>
<dbReference type="InterPro" id="IPR018247">
    <property type="entry name" value="EF_Hand_1_Ca_BS"/>
</dbReference>
<sequence length="2677" mass="303194">MQTSSSRSLTLMQCHASSRNARQRAVAIPNPETVDLGMENFLTLLVTLAFCRDNPRYVFAKESAGKKEETVPVIQCVQMIMNEFLPRMDKGTNIEFRTALKSDVEAQGVVESYSDKIKEWLEKLSEKSKATKTDMYTQFTNFLNEKGCLGTKSIEVTDAMGLQVTHKSELTILQARHAFLSTQDPKLLAVGQPVYDLPSMLEALARCGEKKYSAILQMSFASRVRAMLQNVLGQATEMEVITEAVASEANADGAADFDEKVKEAQRRNWLVCWKNMTFKDLHGFPLWETQLHDVLQASFPELQSIFLHYCGSSIAGSESIGSATRVGLMEFLTIAKDTDLCTKEFKVDEVTRHFTSANAQTAIANSGSSDRNKLKPPKTPKVEAATSRKAQKAAAVDAQLNLFEFINLLVRVAFWRANPQWGSKYNKKDLTPVPESTQILLEECILPKAKRDTSGEFKKVLASDASTQAVLGEYREKLQNWLRPILRKERTTQNPNPQMTYSLWVALMDGPDSEQKESGKKPPCPKMVGEWSVQQESQITGDERTSRKNQITFKAALSIPQCRWNFLRSQTIEQVEAGDVDADSSAVATLDFTELGECIARCAVNMYEHLMKTFLPSHDRKAMTMADATRSFLRNLLSEKTPEMCMWEATVIKADRYDWQKQTKMLPGFSPAQHKLWLKCWSQVTLIDVHHFPLWEKGVHDTLQQHFSALMRIFSHYSKGVSGVDSVADALEIELEEFHDFVKDAKLETRMINFTTMSVIFAKANATNTMEAFEQRMRERRNATVVAEQEVTADKQAVNRPISPKKGAFPDAPIPLPKEEKGKTKREGVEAKKPAKPDNRLTLSEFLGCLVRISFMRANPKHGQYDNISKLVELPSCLRKMLEEVVIPNAKQDQSSLFREELLSNAEVQAAVEEYRERLVFYYNEVNQLTALKGKTDNKLSMETWMDVCRGYLHFSKTKGSKHMEKARTTGSGKEGGGLGEGAFVGDCTVSRESDITGDERCREKFTCRLSTLEAKFAFLNSQSLEQMSAGDATEDDAMATLDFEEFLECLCRCARDKYGEIKLMSLADGVRGVFQNILGEKTDEAVIRDATYIHAERFDWKLAKPLNGQSLAAHRKWIDCWQNISIADLHYFPLWEKDVFEVMQAVFPDLTNIFAHYAKSIGGSTTAEDAVEMTMSEFKDFVKDVSLETQHLRFDVMMNMFKKANATNSNEAHFQRKAEQGTAAAKEVGAGSTSKALVVATKTKSAASQKDTEMDAELVLYEFVEVLIRISFWRANPYHGIHKLATKLIPLPDCLVQMLQEVVLPNAKRDDSAIFKEKLKNDKSMQEALDSCEASLKVWFEVHTQSMFLQGKGRKMKFDQWQELLKKGWGQMQSNNEPQPGFTPPKQVGSWQIYQDSEITGDERCRNIFKVSLSMPQAKFAFIDSQNPDQLGVGQQTADSASTTLEFDEFKECIARCALEKYAPIKQMSPAAQIINFVKNLLGTENTEECLNKATLIKAQRYQWKRYSQPLSDQTLKEHKKWLEVWQRLEISDIYYFPLWEKGVHDLLQKHFNELTLIFLAYCRSLLGSDTAEDAMEMEMSEFHDFVVECGLETKHVSFDLMTNMFIKANATNSAAVRDQHSEGRRSAETKMDHLVGKGDTLATGRTTKVVGKVKGTNDGKEAKKDAELVLYEFMNLLVRIAFQRANPTFGNFGDQKPVKHLPGCLRTMLEDEILPRARKDTSAIFREKIMSEMSVLKVLDDYRPKLDEWYKKTCADDTKQTTAMNAEVNDVSSKLQMAQWLSICADPGPHCEQDLVGTWECYRQSDVTGDPACKTKYTWRLSMAQVKMAFMDSQPSDSLGVGQSNGNDAMAVLDFDEFLECCARLGIDKYRAVKEVSPAQAVKGFIQNLLNEKTAEEVVIEATYIHVVRYDSARDTRAIKGESQKDLEKWLACWDRMTIMDVHLWPTWEKEVHDLLHPLFKELQLIFLAYTRSISEDSAEDAMEMSMDEFHDFVVDVGLETKKYKFEMMQNQFIKANATNVAQVRAQRQDDKRDPQSKMNDVPEWKKKPEKKLAGKSNGEEAKKDAELVLYEFLNMLVRIAFWRANPDFGLWKDKDNDGKMDKEEVVPVAFALSNMLNEVILPRAKRENSAAFRSKEMQDPKMIAVLDVYKPKLKEWYDKKVLDDSDQKGMAVSDKIGFQEWLRVLDRQDIVGEWEVEQMSEITGDESTKGVVRCRLSIPTCKAAFMDSQSAEQLGVAQADATSEQSVLDFDEWLECLARIANAKYQSIKQMDPAAKVKAFLQNFFGEKSEEDCMREATYIRAVRYDISDSVPLKDESPEEHAAFLSEFKRLDLQGLYGFPLWEAEVHDLLHTNFRELASIFRAYCKSVGEAASDESSKTMDIEEFHDLVVDVGLETRLQVAKGAAAATYTFEQMKEQFSRADKSGKGLAGPAANAELVLYEFLNVVTRVSFYRLNPEFGELTMEHQESLLPVPQCLEQTLRECILLKAHRDDAAEFRVKTMQMPEVVQALNEARPRLQAWYASIPLDDNQKVGMSQWIGALEKLNVIGTFTCMQGSDIVGDDRVGTEFKCRLSVPQAKAAFVNGQKEVGGGEDVSLDFEELLECIARCGVDKYRPINEITTGGKVAAMIANILGDLNEEQVIKKATYIHAERYEPQGDAAWVALWRKLNLSTLP</sequence>
<evidence type="ECO:0000256" key="2">
    <source>
        <dbReference type="ARBA" id="ARBA00023273"/>
    </source>
</evidence>
<keyword evidence="3" id="KW-0175">Coiled coil</keyword>
<accession>A0A0M0JIC3</accession>
<feature type="compositionally biased region" description="Basic and acidic residues" evidence="4">
    <location>
        <begin position="817"/>
        <end position="835"/>
    </location>
</feature>
<name>A0A0M0JIC3_9EUKA</name>
<keyword evidence="2" id="KW-0966">Cell projection</keyword>
<feature type="region of interest" description="Disordered" evidence="4">
    <location>
        <begin position="2026"/>
        <end position="2061"/>
    </location>
</feature>
<dbReference type="GO" id="GO:0042995">
    <property type="term" value="C:cell projection"/>
    <property type="evidence" value="ECO:0007669"/>
    <property type="project" value="UniProtKB-SubCell"/>
</dbReference>
<feature type="coiled-coil region" evidence="3">
    <location>
        <begin position="905"/>
        <end position="932"/>
    </location>
</feature>
<organism evidence="5 6">
    <name type="scientific">Chrysochromulina tobinii</name>
    <dbReference type="NCBI Taxonomy" id="1460289"/>
    <lineage>
        <taxon>Eukaryota</taxon>
        <taxon>Haptista</taxon>
        <taxon>Haptophyta</taxon>
        <taxon>Prymnesiophyceae</taxon>
        <taxon>Prymnesiales</taxon>
        <taxon>Chrysochromulinaceae</taxon>
        <taxon>Chrysochromulina</taxon>
    </lineage>
</organism>
<dbReference type="PANTHER" id="PTHR46613:SF1">
    <property type="entry name" value="RADIAL SPOKE HEAD 10 HOMOLOG B-RELATED"/>
    <property type="match status" value="1"/>
</dbReference>
<protein>
    <submittedName>
        <fullName evidence="5">Uncharacterized protein</fullName>
    </submittedName>
</protein>
<proteinExistence type="predicted"/>
<evidence type="ECO:0000256" key="3">
    <source>
        <dbReference type="SAM" id="Coils"/>
    </source>
</evidence>
<evidence type="ECO:0000313" key="6">
    <source>
        <dbReference type="Proteomes" id="UP000037460"/>
    </source>
</evidence>
<evidence type="ECO:0000256" key="1">
    <source>
        <dbReference type="ARBA" id="ARBA00004316"/>
    </source>
</evidence>
<feature type="non-terminal residue" evidence="5">
    <location>
        <position position="2677"/>
    </location>
</feature>
<dbReference type="EMBL" id="JWZX01002866">
    <property type="protein sequence ID" value="KOO26334.1"/>
    <property type="molecule type" value="Genomic_DNA"/>
</dbReference>
<dbReference type="Proteomes" id="UP000037460">
    <property type="component" value="Unassembled WGS sequence"/>
</dbReference>
<feature type="compositionally biased region" description="Basic and acidic residues" evidence="4">
    <location>
        <begin position="2029"/>
        <end position="2061"/>
    </location>
</feature>
<evidence type="ECO:0000256" key="4">
    <source>
        <dbReference type="SAM" id="MobiDB-lite"/>
    </source>
</evidence>
<gene>
    <name evidence="5" type="ORF">Ctob_010366</name>
</gene>